<dbReference type="InterPro" id="IPR011033">
    <property type="entry name" value="PRC_barrel-like_sf"/>
</dbReference>
<evidence type="ECO:0000313" key="9">
    <source>
        <dbReference type="Proteomes" id="UP000319023"/>
    </source>
</evidence>
<evidence type="ECO:0000313" key="8">
    <source>
        <dbReference type="EMBL" id="RZO12035.1"/>
    </source>
</evidence>
<comment type="similarity">
    <text evidence="5">Belongs to the RimM family.</text>
</comment>
<keyword evidence="3 5" id="KW-0698">rRNA processing</keyword>
<keyword evidence="2 5" id="KW-0690">Ribosome biogenesis</keyword>
<dbReference type="SUPFAM" id="SSF50346">
    <property type="entry name" value="PRC-barrel domain"/>
    <property type="match status" value="1"/>
</dbReference>
<comment type="domain">
    <text evidence="5">The PRC barrel domain binds ribosomal protein uS19.</text>
</comment>
<comment type="subunit">
    <text evidence="5">Binds ribosomal protein uS19.</text>
</comment>
<dbReference type="InterPro" id="IPR002676">
    <property type="entry name" value="RimM_N"/>
</dbReference>
<sequence length="179" mass="20574">MMRKNSSVDLSLFLLIAKIGKTRGLKGEFFLRSFAQNPEALFSFKKFYALSSSKMQEVQFEFMKQNNANIVAKLKSINDIDEIKAFGQKDIFILKSELPELEVNEAYWFELEGMQIINLEGCHLGQVQEVNNFGASDVLAVKPNNKQKKNILIPFIKNRVIISINKSENSILVDWQEDY</sequence>
<comment type="function">
    <text evidence="5">An accessory protein needed during the final step in the assembly of 30S ribosomal subunit, possibly for assembly of the head region. Essential for efficient processing of 16S rRNA. May be needed both before and after RbfA during the maturation of 16S rRNA. It has affinity for free ribosomal 30S subunits but not for 70S ribosomes.</text>
</comment>
<dbReference type="Gene3D" id="2.30.30.240">
    <property type="entry name" value="PRC-barrel domain"/>
    <property type="match status" value="1"/>
</dbReference>
<keyword evidence="4 5" id="KW-0143">Chaperone</keyword>
<dbReference type="InterPro" id="IPR056792">
    <property type="entry name" value="PRC_RimM"/>
</dbReference>
<evidence type="ECO:0000256" key="3">
    <source>
        <dbReference type="ARBA" id="ARBA00022552"/>
    </source>
</evidence>
<dbReference type="Gene3D" id="2.40.30.60">
    <property type="entry name" value="RimM"/>
    <property type="match status" value="1"/>
</dbReference>
<accession>A0A520LSU9</accession>
<name>A0A520LSU9_9GAMM</name>
<dbReference type="Pfam" id="PF24986">
    <property type="entry name" value="PRC_RimM"/>
    <property type="match status" value="1"/>
</dbReference>
<evidence type="ECO:0000259" key="7">
    <source>
        <dbReference type="Pfam" id="PF24986"/>
    </source>
</evidence>
<feature type="domain" description="RimM N-terminal" evidence="6">
    <location>
        <begin position="16"/>
        <end position="96"/>
    </location>
</feature>
<evidence type="ECO:0000256" key="4">
    <source>
        <dbReference type="ARBA" id="ARBA00023186"/>
    </source>
</evidence>
<dbReference type="HAMAP" id="MF_00014">
    <property type="entry name" value="Ribosome_mat_RimM"/>
    <property type="match status" value="1"/>
</dbReference>
<dbReference type="InterPro" id="IPR009000">
    <property type="entry name" value="Transl_B-barrel_sf"/>
</dbReference>
<dbReference type="EMBL" id="SHBN01000018">
    <property type="protein sequence ID" value="RZO12035.1"/>
    <property type="molecule type" value="Genomic_DNA"/>
</dbReference>
<evidence type="ECO:0000256" key="2">
    <source>
        <dbReference type="ARBA" id="ARBA00022517"/>
    </source>
</evidence>
<dbReference type="Proteomes" id="UP000319023">
    <property type="component" value="Unassembled WGS sequence"/>
</dbReference>
<proteinExistence type="inferred from homology"/>
<evidence type="ECO:0000259" key="6">
    <source>
        <dbReference type="Pfam" id="PF01782"/>
    </source>
</evidence>
<dbReference type="SUPFAM" id="SSF50447">
    <property type="entry name" value="Translation proteins"/>
    <property type="match status" value="1"/>
</dbReference>
<dbReference type="GO" id="GO:0006364">
    <property type="term" value="P:rRNA processing"/>
    <property type="evidence" value="ECO:0007669"/>
    <property type="project" value="UniProtKB-UniRule"/>
</dbReference>
<comment type="caution">
    <text evidence="8">The sequence shown here is derived from an EMBL/GenBank/DDBJ whole genome shotgun (WGS) entry which is preliminary data.</text>
</comment>
<feature type="domain" description="Ribosome maturation factor RimM PRC barrel" evidence="7">
    <location>
        <begin position="108"/>
        <end position="178"/>
    </location>
</feature>
<dbReference type="InterPro" id="IPR036976">
    <property type="entry name" value="RimM_N_sf"/>
</dbReference>
<dbReference type="PANTHER" id="PTHR33692:SF1">
    <property type="entry name" value="RIBOSOME MATURATION FACTOR RIMM"/>
    <property type="match status" value="1"/>
</dbReference>
<organism evidence="8 9">
    <name type="scientific">SAR86 cluster bacterium</name>
    <dbReference type="NCBI Taxonomy" id="2030880"/>
    <lineage>
        <taxon>Bacteria</taxon>
        <taxon>Pseudomonadati</taxon>
        <taxon>Pseudomonadota</taxon>
        <taxon>Gammaproteobacteria</taxon>
        <taxon>SAR86 cluster</taxon>
    </lineage>
</organism>
<dbReference type="Pfam" id="PF01782">
    <property type="entry name" value="RimM"/>
    <property type="match status" value="1"/>
</dbReference>
<dbReference type="GO" id="GO:0042274">
    <property type="term" value="P:ribosomal small subunit biogenesis"/>
    <property type="evidence" value="ECO:0007669"/>
    <property type="project" value="UniProtKB-UniRule"/>
</dbReference>
<comment type="subcellular location">
    <subcellularLocation>
        <location evidence="5">Cytoplasm</location>
    </subcellularLocation>
</comment>
<protein>
    <recommendedName>
        <fullName evidence="5">Ribosome maturation factor RimM</fullName>
    </recommendedName>
</protein>
<dbReference type="GO" id="GO:0043022">
    <property type="term" value="F:ribosome binding"/>
    <property type="evidence" value="ECO:0007669"/>
    <property type="project" value="InterPro"/>
</dbReference>
<evidence type="ECO:0000256" key="5">
    <source>
        <dbReference type="HAMAP-Rule" id="MF_00014"/>
    </source>
</evidence>
<gene>
    <name evidence="5 8" type="primary">rimM</name>
    <name evidence="8" type="ORF">EVB01_01330</name>
</gene>
<dbReference type="InterPro" id="IPR011961">
    <property type="entry name" value="RimM"/>
</dbReference>
<dbReference type="PANTHER" id="PTHR33692">
    <property type="entry name" value="RIBOSOME MATURATION FACTOR RIMM"/>
    <property type="match status" value="1"/>
</dbReference>
<dbReference type="NCBIfam" id="TIGR02273">
    <property type="entry name" value="16S_RimM"/>
    <property type="match status" value="1"/>
</dbReference>
<keyword evidence="1 5" id="KW-0963">Cytoplasm</keyword>
<reference evidence="8 9" key="1">
    <citation type="submission" date="2019-02" db="EMBL/GenBank/DDBJ databases">
        <title>Prokaryotic population dynamics and viral predation in marine succession experiment using metagenomics: the confinement effect.</title>
        <authorList>
            <person name="Haro-Moreno J.M."/>
            <person name="Rodriguez-Valera F."/>
            <person name="Lopez-Perez M."/>
        </authorList>
    </citation>
    <scope>NUCLEOTIDE SEQUENCE [LARGE SCALE GENOMIC DNA]</scope>
    <source>
        <strain evidence="8">MED-G168</strain>
    </source>
</reference>
<dbReference type="GO" id="GO:0005840">
    <property type="term" value="C:ribosome"/>
    <property type="evidence" value="ECO:0007669"/>
    <property type="project" value="InterPro"/>
</dbReference>
<dbReference type="AlphaFoldDB" id="A0A520LSU9"/>
<dbReference type="GO" id="GO:0005737">
    <property type="term" value="C:cytoplasm"/>
    <property type="evidence" value="ECO:0007669"/>
    <property type="project" value="UniProtKB-SubCell"/>
</dbReference>
<evidence type="ECO:0000256" key="1">
    <source>
        <dbReference type="ARBA" id="ARBA00022490"/>
    </source>
</evidence>